<dbReference type="GO" id="GO:0008168">
    <property type="term" value="F:methyltransferase activity"/>
    <property type="evidence" value="ECO:0007669"/>
    <property type="project" value="UniProtKB-KW"/>
</dbReference>
<keyword evidence="1" id="KW-0808">Transferase</keyword>
<gene>
    <name evidence="1" type="ORF">C7B45_10590</name>
</gene>
<evidence type="ECO:0000313" key="2">
    <source>
        <dbReference type="Proteomes" id="UP000241848"/>
    </source>
</evidence>
<sequence>MSYHADLFGRLSEDGLKETFDWMADRYHSQTVRVSQSRYPSWMNQVITLVQSWRPRSIADVGCGPGYLLQQLHQRFPDTAIKGVDYSSAMLRHIPAGISTECCPLLDWAKTSSERFDVVLLTFVLRDQPDPQTVLTVIKNRVAPHGHLVVLETQTPTGWRKWGFDLYFHAWLPWWASHVLTKDWTGPRHLAPYRRLADSHRAWMQARVLPNALVAADYADIRPHRPATDVVMLWSAVAAY</sequence>
<reference evidence="1 2" key="1">
    <citation type="journal article" date="2014" name="BMC Genomics">
        <title>Comparison of environmental and isolate Sulfobacillus genomes reveals diverse carbon, sulfur, nitrogen, and hydrogen metabolisms.</title>
        <authorList>
            <person name="Justice N.B."/>
            <person name="Norman A."/>
            <person name="Brown C.T."/>
            <person name="Singh A."/>
            <person name="Thomas B.C."/>
            <person name="Banfield J.F."/>
        </authorList>
    </citation>
    <scope>NUCLEOTIDE SEQUENCE [LARGE SCALE GENOMIC DNA]</scope>
    <source>
        <strain evidence="1">AMDSBA3</strain>
    </source>
</reference>
<proteinExistence type="predicted"/>
<dbReference type="EMBL" id="PXYV01000033">
    <property type="protein sequence ID" value="PSR21468.1"/>
    <property type="molecule type" value="Genomic_DNA"/>
</dbReference>
<organism evidence="1 2">
    <name type="scientific">Sulfobacillus acidophilus</name>
    <dbReference type="NCBI Taxonomy" id="53633"/>
    <lineage>
        <taxon>Bacteria</taxon>
        <taxon>Bacillati</taxon>
        <taxon>Bacillota</taxon>
        <taxon>Clostridia</taxon>
        <taxon>Eubacteriales</taxon>
        <taxon>Clostridiales Family XVII. Incertae Sedis</taxon>
        <taxon>Sulfobacillus</taxon>
    </lineage>
</organism>
<dbReference type="PANTHER" id="PTHR43861">
    <property type="entry name" value="TRANS-ACONITATE 2-METHYLTRANSFERASE-RELATED"/>
    <property type="match status" value="1"/>
</dbReference>
<dbReference type="InterPro" id="IPR029063">
    <property type="entry name" value="SAM-dependent_MTases_sf"/>
</dbReference>
<dbReference type="Gene3D" id="3.40.50.150">
    <property type="entry name" value="Vaccinia Virus protein VP39"/>
    <property type="match status" value="1"/>
</dbReference>
<dbReference type="CDD" id="cd02440">
    <property type="entry name" value="AdoMet_MTases"/>
    <property type="match status" value="1"/>
</dbReference>
<evidence type="ECO:0000313" key="1">
    <source>
        <dbReference type="EMBL" id="PSR21468.1"/>
    </source>
</evidence>
<dbReference type="AlphaFoldDB" id="A0A2T2WGV7"/>
<dbReference type="PANTHER" id="PTHR43861:SF1">
    <property type="entry name" value="TRANS-ACONITATE 2-METHYLTRANSFERASE"/>
    <property type="match status" value="1"/>
</dbReference>
<comment type="caution">
    <text evidence="1">The sequence shown here is derived from an EMBL/GenBank/DDBJ whole genome shotgun (WGS) entry which is preliminary data.</text>
</comment>
<protein>
    <submittedName>
        <fullName evidence="1">Methyltransferase type 12</fullName>
    </submittedName>
</protein>
<keyword evidence="1" id="KW-0489">Methyltransferase</keyword>
<dbReference type="GO" id="GO:0032259">
    <property type="term" value="P:methylation"/>
    <property type="evidence" value="ECO:0007669"/>
    <property type="project" value="UniProtKB-KW"/>
</dbReference>
<dbReference type="Pfam" id="PF01209">
    <property type="entry name" value="Ubie_methyltran"/>
    <property type="match status" value="1"/>
</dbReference>
<dbReference type="SUPFAM" id="SSF53335">
    <property type="entry name" value="S-adenosyl-L-methionine-dependent methyltransferases"/>
    <property type="match status" value="1"/>
</dbReference>
<accession>A0A2T2WGV7</accession>
<dbReference type="Proteomes" id="UP000241848">
    <property type="component" value="Unassembled WGS sequence"/>
</dbReference>
<name>A0A2T2WGV7_9FIRM</name>